<feature type="region of interest" description="Disordered" evidence="1">
    <location>
        <begin position="102"/>
        <end position="124"/>
    </location>
</feature>
<comment type="caution">
    <text evidence="2">The sequence shown here is derived from an EMBL/GenBank/DDBJ whole genome shotgun (WGS) entry which is preliminary data.</text>
</comment>
<gene>
    <name evidence="2" type="ORF">PGO_011150</name>
</gene>
<dbReference type="EMBL" id="BDQF01000001">
    <property type="protein sequence ID" value="GAW78967.1"/>
    <property type="molecule type" value="Genomic_DNA"/>
</dbReference>
<accession>A0A1Y1JCN7</accession>
<dbReference type="AlphaFoldDB" id="A0A1Y1JCN7"/>
<feature type="compositionally biased region" description="Basic and acidic residues" evidence="1">
    <location>
        <begin position="315"/>
        <end position="332"/>
    </location>
</feature>
<feature type="compositionally biased region" description="Basic residues" evidence="1">
    <location>
        <begin position="16"/>
        <end position="35"/>
    </location>
</feature>
<dbReference type="OrthoDB" id="361216at2759"/>
<feature type="compositionally biased region" description="Low complexity" evidence="1">
    <location>
        <begin position="109"/>
        <end position="121"/>
    </location>
</feature>
<dbReference type="RefSeq" id="XP_028541556.1">
    <property type="nucleotide sequence ID" value="XM_028685755.1"/>
</dbReference>
<evidence type="ECO:0000313" key="2">
    <source>
        <dbReference type="EMBL" id="GAW78967.1"/>
    </source>
</evidence>
<name>A0A1Y1JCN7_PLAGO</name>
<reference evidence="3" key="1">
    <citation type="submission" date="2017-04" db="EMBL/GenBank/DDBJ databases">
        <title>Plasmodium gonderi genome.</title>
        <authorList>
            <person name="Arisue N."/>
            <person name="Honma H."/>
            <person name="Kawai S."/>
            <person name="Tougan T."/>
            <person name="Tanabe K."/>
            <person name="Horii T."/>
        </authorList>
    </citation>
    <scope>NUCLEOTIDE SEQUENCE [LARGE SCALE GENOMIC DNA]</scope>
    <source>
        <strain evidence="3">ATCC 30045</strain>
    </source>
</reference>
<keyword evidence="3" id="KW-1185">Reference proteome</keyword>
<dbReference type="GeneID" id="39745665"/>
<feature type="region of interest" description="Disordered" evidence="1">
    <location>
        <begin position="315"/>
        <end position="340"/>
    </location>
</feature>
<evidence type="ECO:0000256" key="1">
    <source>
        <dbReference type="SAM" id="MobiDB-lite"/>
    </source>
</evidence>
<sequence length="468" mass="55073">MSEPGKEVVNPGQSRRQSRRQSGRQSGRRSRSRERHIHFSVVRIIRTIAMMLLMRGGNSVKMRKNKGSYGYMVEAGRRNGRMNFEMKKFHDCFVQSCILKGKNEKGPRNQRNQRQQGKQRNLINLTNRTNQRNLISLTNRTNLTSQKSARKRKNNFPLYNFERSVDKVTGHFMKDKDLFIEVDKKQKMIEEIEKMSDLQYEHVQKYLDVLSENDVYEEIINHKIHLYKKGNEPEKQANLVKIQNFLNPHIISLRKKKAKEKVEYLIASLIKGENVDQIIMNMFQKKLIDIYVLTFIDDKIMEAHTKLLKNNQVERIDGSGDSSRDEINHRALDGNSTTGDSQISITERILRTLKDRIIAQQKLQVKGTFDFTRILFLSTTLDLSEDRQPIIKSVIKSLEQLEEFELYLLDALDYAEQNEKVKHYVPHLELLLRTCKKMNPIFNQLLNKQTENVRFFPDKVDLSQFREL</sequence>
<protein>
    <submittedName>
        <fullName evidence="2">Uncharacterized protein</fullName>
    </submittedName>
</protein>
<organism evidence="2 3">
    <name type="scientific">Plasmodium gonderi</name>
    <dbReference type="NCBI Taxonomy" id="77519"/>
    <lineage>
        <taxon>Eukaryota</taxon>
        <taxon>Sar</taxon>
        <taxon>Alveolata</taxon>
        <taxon>Apicomplexa</taxon>
        <taxon>Aconoidasida</taxon>
        <taxon>Haemosporida</taxon>
        <taxon>Plasmodiidae</taxon>
        <taxon>Plasmodium</taxon>
        <taxon>Plasmodium (Plasmodium)</taxon>
    </lineage>
</organism>
<proteinExistence type="predicted"/>
<feature type="region of interest" description="Disordered" evidence="1">
    <location>
        <begin position="1"/>
        <end position="35"/>
    </location>
</feature>
<evidence type="ECO:0000313" key="3">
    <source>
        <dbReference type="Proteomes" id="UP000195521"/>
    </source>
</evidence>
<dbReference type="Proteomes" id="UP000195521">
    <property type="component" value="Unassembled WGS sequence"/>
</dbReference>